<evidence type="ECO:0000259" key="1">
    <source>
        <dbReference type="PROSITE" id="PS50943"/>
    </source>
</evidence>
<evidence type="ECO:0000313" key="2">
    <source>
        <dbReference type="EMBL" id="KQL55944.1"/>
    </source>
</evidence>
<reference evidence="2 3" key="1">
    <citation type="submission" date="2015-09" db="EMBL/GenBank/DDBJ databases">
        <title>Genome sequencing project for genomic taxonomy and phylogenomics of Bacillus-like bacteria.</title>
        <authorList>
            <person name="Liu B."/>
            <person name="Wang J."/>
            <person name="Zhu Y."/>
            <person name="Liu G."/>
            <person name="Chen Q."/>
            <person name="Chen Z."/>
            <person name="Lan J."/>
            <person name="Che J."/>
            <person name="Ge C."/>
            <person name="Shi H."/>
            <person name="Pan Z."/>
            <person name="Liu X."/>
        </authorList>
    </citation>
    <scope>NUCLEOTIDE SEQUENCE [LARGE SCALE GENOMIC DNA]</scope>
    <source>
        <strain evidence="2 3">DSM 19153</strain>
    </source>
</reference>
<dbReference type="InterPro" id="IPR001387">
    <property type="entry name" value="Cro/C1-type_HTH"/>
</dbReference>
<dbReference type="Pfam" id="PF13443">
    <property type="entry name" value="HTH_26"/>
    <property type="match status" value="1"/>
</dbReference>
<name>A0A9D5DRW1_9BACI</name>
<dbReference type="Gene3D" id="1.10.260.40">
    <property type="entry name" value="lambda repressor-like DNA-binding domains"/>
    <property type="match status" value="1"/>
</dbReference>
<dbReference type="CDD" id="cd00093">
    <property type="entry name" value="HTH_XRE"/>
    <property type="match status" value="1"/>
</dbReference>
<dbReference type="SUPFAM" id="SSF47413">
    <property type="entry name" value="lambda repressor-like DNA-binding domains"/>
    <property type="match status" value="1"/>
</dbReference>
<dbReference type="PROSITE" id="PS50943">
    <property type="entry name" value="HTH_CROC1"/>
    <property type="match status" value="1"/>
</dbReference>
<dbReference type="Proteomes" id="UP000051061">
    <property type="component" value="Unassembled WGS sequence"/>
</dbReference>
<dbReference type="EMBL" id="LJJD01000036">
    <property type="protein sequence ID" value="KQL55944.1"/>
    <property type="molecule type" value="Genomic_DNA"/>
</dbReference>
<proteinExistence type="predicted"/>
<sequence length="73" mass="8469">MRKVQFHLHVLMGKNRIKSINDLAKKTGISRPTLTKIYDNNTTRVDFETIQTLCDFFDCKLSDLMSMEGDTEN</sequence>
<organism evidence="2 3">
    <name type="scientific">Alkalicoccobacillus plakortidis</name>
    <dbReference type="NCBI Taxonomy" id="444060"/>
    <lineage>
        <taxon>Bacteria</taxon>
        <taxon>Bacillati</taxon>
        <taxon>Bacillota</taxon>
        <taxon>Bacilli</taxon>
        <taxon>Bacillales</taxon>
        <taxon>Bacillaceae</taxon>
        <taxon>Alkalicoccobacillus</taxon>
    </lineage>
</organism>
<gene>
    <name evidence="2" type="ORF">AN965_16865</name>
</gene>
<protein>
    <recommendedName>
        <fullName evidence="1">HTH cro/C1-type domain-containing protein</fullName>
    </recommendedName>
</protein>
<accession>A0A9D5DRW1</accession>
<comment type="caution">
    <text evidence="2">The sequence shown here is derived from an EMBL/GenBank/DDBJ whole genome shotgun (WGS) entry which is preliminary data.</text>
</comment>
<evidence type="ECO:0000313" key="3">
    <source>
        <dbReference type="Proteomes" id="UP000051061"/>
    </source>
</evidence>
<feature type="domain" description="HTH cro/C1-type" evidence="1">
    <location>
        <begin position="14"/>
        <end position="64"/>
    </location>
</feature>
<dbReference type="GO" id="GO:0003677">
    <property type="term" value="F:DNA binding"/>
    <property type="evidence" value="ECO:0007669"/>
    <property type="project" value="InterPro"/>
</dbReference>
<dbReference type="AlphaFoldDB" id="A0A9D5DRW1"/>
<keyword evidence="3" id="KW-1185">Reference proteome</keyword>
<dbReference type="InterPro" id="IPR010982">
    <property type="entry name" value="Lambda_DNA-bd_dom_sf"/>
</dbReference>